<dbReference type="GO" id="GO:0003743">
    <property type="term" value="F:translation initiation factor activity"/>
    <property type="evidence" value="ECO:0007669"/>
    <property type="project" value="UniProtKB-UniRule"/>
</dbReference>
<keyword evidence="8" id="KW-1185">Reference proteome</keyword>
<dbReference type="PANTHER" id="PTHR12399:SF0">
    <property type="entry name" value="EUKARYOTIC TRANSLATION INITIATION FACTOR 3 SUBUNIT D"/>
    <property type="match status" value="1"/>
</dbReference>
<comment type="function">
    <text evidence="5">mRNA cap-binding component of the eukaryotic translation initiation factor 3 (eIF-3) complex, which is involved in protein synthesis of a specialized repertoire of mRNAs and, together with other initiation factors, stimulates binding of mRNA and methionyl-tRNAi to the 40S ribosome. The eIF-3 complex specifically targets and initiates translation of a subset of mRNAs involved in cell proliferation. In the eIF-3 complex, eif3d specifically recognizes and binds the 7-methylguanosine cap of a subset of mRNAs.</text>
</comment>
<keyword evidence="1 5" id="KW-0963">Cytoplasm</keyword>
<dbReference type="PIRSF" id="PIRSF016281">
    <property type="entry name" value="EIF-3_zeta"/>
    <property type="match status" value="1"/>
</dbReference>
<feature type="region of interest" description="Disordered" evidence="6">
    <location>
        <begin position="109"/>
        <end position="138"/>
    </location>
</feature>
<evidence type="ECO:0000256" key="6">
    <source>
        <dbReference type="SAM" id="MobiDB-lite"/>
    </source>
</evidence>
<evidence type="ECO:0000313" key="7">
    <source>
        <dbReference type="EMBL" id="KAK9817128.1"/>
    </source>
</evidence>
<dbReference type="AlphaFoldDB" id="A0AAW1Q478"/>
<dbReference type="GO" id="GO:0016282">
    <property type="term" value="C:eukaryotic 43S preinitiation complex"/>
    <property type="evidence" value="ECO:0007669"/>
    <property type="project" value="UniProtKB-UniRule"/>
</dbReference>
<dbReference type="GO" id="GO:0005852">
    <property type="term" value="C:eukaryotic translation initiation factor 3 complex"/>
    <property type="evidence" value="ECO:0007669"/>
    <property type="project" value="UniProtKB-UniRule"/>
</dbReference>
<dbReference type="InterPro" id="IPR007783">
    <property type="entry name" value="eIF3d"/>
</dbReference>
<evidence type="ECO:0000256" key="5">
    <source>
        <dbReference type="HAMAP-Rule" id="MF_03003"/>
    </source>
</evidence>
<dbReference type="EMBL" id="JALJOR010000005">
    <property type="protein sequence ID" value="KAK9817128.1"/>
    <property type="molecule type" value="Genomic_DNA"/>
</dbReference>
<evidence type="ECO:0000256" key="3">
    <source>
        <dbReference type="ARBA" id="ARBA00022884"/>
    </source>
</evidence>
<evidence type="ECO:0000256" key="2">
    <source>
        <dbReference type="ARBA" id="ARBA00022540"/>
    </source>
</evidence>
<gene>
    <name evidence="7" type="ORF">WJX72_009970</name>
</gene>
<dbReference type="GO" id="GO:0098808">
    <property type="term" value="F:mRNA cap binding"/>
    <property type="evidence" value="ECO:0007669"/>
    <property type="project" value="UniProtKB-UniRule"/>
</dbReference>
<keyword evidence="2 5" id="KW-0396">Initiation factor</keyword>
<comment type="caution">
    <text evidence="7">The sequence shown here is derived from an EMBL/GenBank/DDBJ whole genome shotgun (WGS) entry which is preliminary data.</text>
</comment>
<reference evidence="7 8" key="1">
    <citation type="journal article" date="2024" name="Nat. Commun.">
        <title>Phylogenomics reveals the evolutionary origins of lichenization in chlorophyte algae.</title>
        <authorList>
            <person name="Puginier C."/>
            <person name="Libourel C."/>
            <person name="Otte J."/>
            <person name="Skaloud P."/>
            <person name="Haon M."/>
            <person name="Grisel S."/>
            <person name="Petersen M."/>
            <person name="Berrin J.G."/>
            <person name="Delaux P.M."/>
            <person name="Dal Grande F."/>
            <person name="Keller J."/>
        </authorList>
    </citation>
    <scope>NUCLEOTIDE SEQUENCE [LARGE SCALE GENOMIC DNA]</scope>
    <source>
        <strain evidence="7 8">SAG 2043</strain>
    </source>
</reference>
<dbReference type="PANTHER" id="PTHR12399">
    <property type="entry name" value="EUKARYOTIC TRANSLATION INITIATION FACTOR 3 SUBUNIT 7"/>
    <property type="match status" value="1"/>
</dbReference>
<dbReference type="Pfam" id="PF05091">
    <property type="entry name" value="eIF-3_zeta"/>
    <property type="match status" value="1"/>
</dbReference>
<organism evidence="7 8">
    <name type="scientific">[Myrmecia] bisecta</name>
    <dbReference type="NCBI Taxonomy" id="41462"/>
    <lineage>
        <taxon>Eukaryota</taxon>
        <taxon>Viridiplantae</taxon>
        <taxon>Chlorophyta</taxon>
        <taxon>core chlorophytes</taxon>
        <taxon>Trebouxiophyceae</taxon>
        <taxon>Trebouxiales</taxon>
        <taxon>Trebouxiaceae</taxon>
        <taxon>Myrmecia</taxon>
    </lineage>
</organism>
<comment type="domain">
    <text evidence="5">The RNA gate region regulates mRNA cap recognition to prevent promiscuous mRNA-binding before assembly of eif3d into the full eukaryotic translation initiation factor 3 (eIF-3) complex.</text>
</comment>
<feature type="region of interest" description="Disordered" evidence="6">
    <location>
        <begin position="514"/>
        <end position="546"/>
    </location>
</feature>
<protein>
    <recommendedName>
        <fullName evidence="5">Eukaryotic translation initiation factor 3 subunit D</fullName>
        <shortName evidence="5">eIF3d</shortName>
    </recommendedName>
    <alternativeName>
        <fullName evidence="5">Eukaryotic translation initiation factor 3 subunit 7</fullName>
    </alternativeName>
    <alternativeName>
        <fullName evidence="5">eIF-3-zeta</fullName>
    </alternativeName>
</protein>
<dbReference type="Proteomes" id="UP001489004">
    <property type="component" value="Unassembled WGS sequence"/>
</dbReference>
<keyword evidence="3" id="KW-0694">RNA-binding</keyword>
<feature type="region of interest" description="RNA gate" evidence="5">
    <location>
        <begin position="273"/>
        <end position="287"/>
    </location>
</feature>
<feature type="compositionally biased region" description="Basic and acidic residues" evidence="6">
    <location>
        <begin position="109"/>
        <end position="121"/>
    </location>
</feature>
<evidence type="ECO:0000256" key="4">
    <source>
        <dbReference type="ARBA" id="ARBA00022917"/>
    </source>
</evidence>
<dbReference type="GO" id="GO:0033290">
    <property type="term" value="C:eukaryotic 48S preinitiation complex"/>
    <property type="evidence" value="ECO:0007669"/>
    <property type="project" value="UniProtKB-UniRule"/>
</dbReference>
<keyword evidence="4 5" id="KW-0648">Protein biosynthesis</keyword>
<dbReference type="HAMAP" id="MF_03003">
    <property type="entry name" value="eIF3d"/>
    <property type="match status" value="1"/>
</dbReference>
<name>A0AAW1Q478_9CHLO</name>
<dbReference type="GO" id="GO:0001732">
    <property type="term" value="P:formation of cytoplasmic translation initiation complex"/>
    <property type="evidence" value="ECO:0007669"/>
    <property type="project" value="UniProtKB-UniRule"/>
</dbReference>
<comment type="subcellular location">
    <subcellularLocation>
        <location evidence="5">Cytoplasm</location>
    </subcellularLocation>
</comment>
<proteinExistence type="inferred from homology"/>
<sequence length="546" mass="62258">MPVPFQIPQIQDNEEGWGPASVPDQLEGVPYAPYTKGEKLGKISDFTNSGFNKFGGRYNQNQVPGAVVFSYTHNDEEDSFHLVDNRPTQRNKGPRRFQPNRFQIQRREAEKRGEQIGVEKHQPRKQQNKRQQFNNYHRNDQRQVTYSCSVDIRPEWSVVEQIPFTSLAKLNFPTSEPQDLAFCGHLEYYDKTFDRVTPKTERPLKKTRRVFRTVTTSDDPVIRRFASEDVGRVFITDSLLTTLMCAPRSVYSWDIVVTRAGDKLFFDKRDGSNLDLLTVAETAPESIVEEKDNINGVQQLSVEATAINQNFSQQVLLSEGEKHQCGEPNPFSGEANEELAAVAYRYRKFSIADDIDLVVRCELDGVMPYKGQDQLLSIKSLNEFDPKITNVDWRQKIENQRGAVLATELKNNANKLAKWTAAALVAGADMIKLGYVSRAHPKDNYNHVILSTQVCKPKDFASQINLNMDNCWGIVRALVDVCLKLDEGKYLLVKDPNKQLMRLYEVPEDAFLENYTEEPLPENEEAPEAPADAPIKEQEDKDEEEG</sequence>
<feature type="compositionally biased region" description="Acidic residues" evidence="6">
    <location>
        <begin position="514"/>
        <end position="527"/>
    </location>
</feature>
<comment type="similarity">
    <text evidence="5">Belongs to the eIF-3 subunit D family.</text>
</comment>
<evidence type="ECO:0000256" key="1">
    <source>
        <dbReference type="ARBA" id="ARBA00022490"/>
    </source>
</evidence>
<dbReference type="GO" id="GO:0002191">
    <property type="term" value="P:cap-dependent translational initiation"/>
    <property type="evidence" value="ECO:0007669"/>
    <property type="project" value="UniProtKB-UniRule"/>
</dbReference>
<comment type="subunit">
    <text evidence="5">Component of the eukaryotic translation initiation factor 3 (eIF-3) complex.</text>
</comment>
<evidence type="ECO:0000313" key="8">
    <source>
        <dbReference type="Proteomes" id="UP001489004"/>
    </source>
</evidence>
<accession>A0AAW1Q478</accession>